<proteinExistence type="predicted"/>
<protein>
    <recommendedName>
        <fullName evidence="5">DUF2637 domain-containing protein</fullName>
    </recommendedName>
</protein>
<reference evidence="4" key="1">
    <citation type="journal article" date="2019" name="Int. J. Syst. Evol. Microbiol.">
        <title>The Global Catalogue of Microorganisms (GCM) 10K type strain sequencing project: providing services to taxonomists for standard genome sequencing and annotation.</title>
        <authorList>
            <consortium name="The Broad Institute Genomics Platform"/>
            <consortium name="The Broad Institute Genome Sequencing Center for Infectious Disease"/>
            <person name="Wu L."/>
            <person name="Ma J."/>
        </authorList>
    </citation>
    <scope>NUCLEOTIDE SEQUENCE [LARGE SCALE GENOMIC DNA]</scope>
    <source>
        <strain evidence="4">JCM 13249</strain>
    </source>
</reference>
<dbReference type="InterPro" id="IPR021235">
    <property type="entry name" value="DUF2637"/>
</dbReference>
<gene>
    <name evidence="3" type="ORF">GCM10009681_55810</name>
</gene>
<evidence type="ECO:0000256" key="2">
    <source>
        <dbReference type="SAM" id="Phobius"/>
    </source>
</evidence>
<evidence type="ECO:0000256" key="1">
    <source>
        <dbReference type="SAM" id="MobiDB-lite"/>
    </source>
</evidence>
<feature type="compositionally biased region" description="Pro residues" evidence="1">
    <location>
        <begin position="164"/>
        <end position="190"/>
    </location>
</feature>
<organism evidence="3 4">
    <name type="scientific">Luedemannella helvata</name>
    <dbReference type="NCBI Taxonomy" id="349315"/>
    <lineage>
        <taxon>Bacteria</taxon>
        <taxon>Bacillati</taxon>
        <taxon>Actinomycetota</taxon>
        <taxon>Actinomycetes</taxon>
        <taxon>Micromonosporales</taxon>
        <taxon>Micromonosporaceae</taxon>
        <taxon>Luedemannella</taxon>
    </lineage>
</organism>
<evidence type="ECO:0000313" key="4">
    <source>
        <dbReference type="Proteomes" id="UP001500655"/>
    </source>
</evidence>
<feature type="transmembrane region" description="Helical" evidence="2">
    <location>
        <begin position="113"/>
        <end position="135"/>
    </location>
</feature>
<feature type="transmembrane region" description="Helical" evidence="2">
    <location>
        <begin position="80"/>
        <end position="101"/>
    </location>
</feature>
<feature type="transmembrane region" description="Helical" evidence="2">
    <location>
        <begin position="48"/>
        <end position="68"/>
    </location>
</feature>
<feature type="region of interest" description="Disordered" evidence="1">
    <location>
        <begin position="144"/>
        <end position="256"/>
    </location>
</feature>
<keyword evidence="2" id="KW-1133">Transmembrane helix</keyword>
<evidence type="ECO:0000313" key="3">
    <source>
        <dbReference type="EMBL" id="GAA1777413.1"/>
    </source>
</evidence>
<feature type="compositionally biased region" description="Polar residues" evidence="1">
    <location>
        <begin position="144"/>
        <end position="156"/>
    </location>
</feature>
<dbReference type="EMBL" id="BAAALS010000054">
    <property type="protein sequence ID" value="GAA1777413.1"/>
    <property type="molecule type" value="Genomic_DNA"/>
</dbReference>
<sequence length="326" mass="34215">MTNNNPARGRGWAKTGAALGALVSVAANVAHSFIPPAGHVGPWAPEPGAVVISIVWPVFLFIAIEILVRTPWPRQFGWTATRWVGLLPVALVAAFVSYRHLSGLLAHYGEEPIVTVLGPLAVDGLMIMATAAILATSHRTTNTHNPVTATVSAAPQPTTSVDPTPAPTTVPAPVVEPTPVVVPQPQPVPTPAELATRIATQPRITIDRRPAAKTDPAARTDRTREIPSTPSPAPLAPSATDTPVTGPDAAQRAQPTVTAEDLAKARQIAEQYQVEHGTPITTGKLAVRMQKGTDYAAQLLAAVNADTDPTKQIRPVNGRRIAASAR</sequence>
<keyword evidence="4" id="KW-1185">Reference proteome</keyword>
<dbReference type="Pfam" id="PF10935">
    <property type="entry name" value="DUF2637"/>
    <property type="match status" value="1"/>
</dbReference>
<name>A0ABP4XFN0_9ACTN</name>
<keyword evidence="2" id="KW-0812">Transmembrane</keyword>
<feature type="compositionally biased region" description="Basic and acidic residues" evidence="1">
    <location>
        <begin position="205"/>
        <end position="225"/>
    </location>
</feature>
<evidence type="ECO:0008006" key="5">
    <source>
        <dbReference type="Google" id="ProtNLM"/>
    </source>
</evidence>
<dbReference type="Proteomes" id="UP001500655">
    <property type="component" value="Unassembled WGS sequence"/>
</dbReference>
<comment type="caution">
    <text evidence="3">The sequence shown here is derived from an EMBL/GenBank/DDBJ whole genome shotgun (WGS) entry which is preliminary data.</text>
</comment>
<keyword evidence="2" id="KW-0472">Membrane</keyword>
<accession>A0ABP4XFN0</accession>